<dbReference type="FunFam" id="2.40.110.10:FF:000003">
    <property type="entry name" value="Acyl-coenzyme A oxidase"/>
    <property type="match status" value="1"/>
</dbReference>
<evidence type="ECO:0000259" key="17">
    <source>
        <dbReference type="Pfam" id="PF22924"/>
    </source>
</evidence>
<dbReference type="Gene3D" id="2.40.110.10">
    <property type="entry name" value="Butyryl-CoA Dehydrogenase, subunit A, domain 2"/>
    <property type="match status" value="1"/>
</dbReference>
<feature type="domain" description="Acyl-CoA oxidase C-alpha1" evidence="17">
    <location>
        <begin position="314"/>
        <end position="473"/>
    </location>
</feature>
<comment type="similarity">
    <text evidence="5 12">Belongs to the acyl-CoA oxidase family.</text>
</comment>
<evidence type="ECO:0000256" key="11">
    <source>
        <dbReference type="ARBA" id="ARBA00023140"/>
    </source>
</evidence>
<dbReference type="Pfam" id="PF02770">
    <property type="entry name" value="Acyl-CoA_dh_M"/>
    <property type="match status" value="1"/>
</dbReference>
<evidence type="ECO:0000256" key="8">
    <source>
        <dbReference type="ARBA" id="ARBA00022832"/>
    </source>
</evidence>
<dbReference type="InterPro" id="IPR046373">
    <property type="entry name" value="Acyl-CoA_Oxase/DH_mid-dom_sf"/>
</dbReference>
<evidence type="ECO:0000256" key="2">
    <source>
        <dbReference type="ARBA" id="ARBA00001974"/>
    </source>
</evidence>
<dbReference type="STRING" id="1314771.A0A197KD72"/>
<dbReference type="FunFam" id="1.20.140.10:FF:000007">
    <property type="entry name" value="Acyl-coenzyme A oxidase"/>
    <property type="match status" value="1"/>
</dbReference>
<feature type="binding site" evidence="13">
    <location>
        <position position="178"/>
    </location>
    <ligand>
        <name>FAD</name>
        <dbReference type="ChEBI" id="CHEBI:57692"/>
    </ligand>
</feature>
<dbReference type="GO" id="GO:0005504">
    <property type="term" value="F:fatty acid binding"/>
    <property type="evidence" value="ECO:0007669"/>
    <property type="project" value="TreeGrafter"/>
</dbReference>
<dbReference type="GO" id="GO:0033540">
    <property type="term" value="P:fatty acid beta-oxidation using acyl-CoA oxidase"/>
    <property type="evidence" value="ECO:0007669"/>
    <property type="project" value="UniProtKB-UniPathway"/>
</dbReference>
<dbReference type="Gene3D" id="1.20.140.10">
    <property type="entry name" value="Butyryl-CoA Dehydrogenase, subunit A, domain 3"/>
    <property type="match status" value="2"/>
</dbReference>
<comment type="pathway">
    <text evidence="4">Lipid metabolism; peroxisomal fatty acid beta-oxidation.</text>
</comment>
<dbReference type="UniPathway" id="UPA00661"/>
<dbReference type="InterPro" id="IPR055060">
    <property type="entry name" value="ACOX_C_alpha1"/>
</dbReference>
<dbReference type="Pfam" id="PF22924">
    <property type="entry name" value="ACOX_C_alpha1"/>
    <property type="match status" value="1"/>
</dbReference>
<feature type="domain" description="Acyl-CoA oxidase/dehydrogenase middle" evidence="15">
    <location>
        <begin position="174"/>
        <end position="284"/>
    </location>
</feature>
<evidence type="ECO:0000313" key="18">
    <source>
        <dbReference type="EMBL" id="OAQ35113.1"/>
    </source>
</evidence>
<evidence type="ECO:0000256" key="7">
    <source>
        <dbReference type="ARBA" id="ARBA00022827"/>
    </source>
</evidence>
<dbReference type="InterPro" id="IPR009100">
    <property type="entry name" value="AcylCoA_DH/oxidase_NM_dom_sf"/>
</dbReference>
<dbReference type="InterPro" id="IPR029320">
    <property type="entry name" value="Acyl-CoA_ox_N"/>
</dbReference>
<evidence type="ECO:0000256" key="13">
    <source>
        <dbReference type="PIRSR" id="PIRSR000168-2"/>
    </source>
</evidence>
<dbReference type="InterPro" id="IPR037069">
    <property type="entry name" value="AcylCoA_DH/ox_N_sf"/>
</dbReference>
<comment type="subcellular location">
    <subcellularLocation>
        <location evidence="3">Peroxisome</location>
    </subcellularLocation>
</comment>
<keyword evidence="8" id="KW-0276">Fatty acid metabolism</keyword>
<dbReference type="GO" id="GO:0071949">
    <property type="term" value="F:FAD binding"/>
    <property type="evidence" value="ECO:0007669"/>
    <property type="project" value="InterPro"/>
</dbReference>
<dbReference type="InterPro" id="IPR036250">
    <property type="entry name" value="AcylCo_DH-like_C"/>
</dbReference>
<comment type="catalytic activity">
    <reaction evidence="1">
        <text>a 2,3-saturated acyl-CoA + O2 = a (2E)-enoyl-CoA + H2O2</text>
        <dbReference type="Rhea" id="RHEA:38959"/>
        <dbReference type="ChEBI" id="CHEBI:15379"/>
        <dbReference type="ChEBI" id="CHEBI:16240"/>
        <dbReference type="ChEBI" id="CHEBI:58856"/>
        <dbReference type="ChEBI" id="CHEBI:65111"/>
        <dbReference type="EC" id="1.3.3.6"/>
    </reaction>
</comment>
<evidence type="ECO:0000256" key="10">
    <source>
        <dbReference type="ARBA" id="ARBA00023098"/>
    </source>
</evidence>
<accession>A0A197KD72</accession>
<dbReference type="Pfam" id="PF01756">
    <property type="entry name" value="ACOX"/>
    <property type="match status" value="1"/>
</dbReference>
<dbReference type="OrthoDB" id="538336at2759"/>
<evidence type="ECO:0000256" key="6">
    <source>
        <dbReference type="ARBA" id="ARBA00022630"/>
    </source>
</evidence>
<evidence type="ECO:0000256" key="4">
    <source>
        <dbReference type="ARBA" id="ARBA00004846"/>
    </source>
</evidence>
<dbReference type="Gene3D" id="1.10.540.10">
    <property type="entry name" value="Acyl-CoA dehydrogenase/oxidase, N-terminal domain"/>
    <property type="match status" value="1"/>
</dbReference>
<dbReference type="Proteomes" id="UP000078512">
    <property type="component" value="Unassembled WGS sequence"/>
</dbReference>
<reference evidence="18 19" key="1">
    <citation type="submission" date="2016-05" db="EMBL/GenBank/DDBJ databases">
        <title>Genome sequencing reveals origins of a unique bacterial endosymbiosis in the earliest lineages of terrestrial Fungi.</title>
        <authorList>
            <consortium name="DOE Joint Genome Institute"/>
            <person name="Uehling J."/>
            <person name="Gryganskyi A."/>
            <person name="Hameed K."/>
            <person name="Tschaplinski T."/>
            <person name="Misztal P."/>
            <person name="Wu S."/>
            <person name="Desiro A."/>
            <person name="Vande Pol N."/>
            <person name="Du Z.-Y."/>
            <person name="Zienkiewicz A."/>
            <person name="Zienkiewicz K."/>
            <person name="Morin E."/>
            <person name="Tisserant E."/>
            <person name="Splivallo R."/>
            <person name="Hainaut M."/>
            <person name="Henrissat B."/>
            <person name="Ohm R."/>
            <person name="Kuo A."/>
            <person name="Yan J."/>
            <person name="Lipzen A."/>
            <person name="Nolan M."/>
            <person name="Labutti K."/>
            <person name="Barry K."/>
            <person name="Goldstein A."/>
            <person name="Labbe J."/>
            <person name="Schadt C."/>
            <person name="Tuskan G."/>
            <person name="Grigoriev I."/>
            <person name="Martin F."/>
            <person name="Vilgalys R."/>
            <person name="Bonito G."/>
        </authorList>
    </citation>
    <scope>NUCLEOTIDE SEQUENCE [LARGE SCALE GENOMIC DNA]</scope>
    <source>
        <strain evidence="18 19">AG-77</strain>
    </source>
</reference>
<evidence type="ECO:0000256" key="5">
    <source>
        <dbReference type="ARBA" id="ARBA00006288"/>
    </source>
</evidence>
<dbReference type="GO" id="GO:0055088">
    <property type="term" value="P:lipid homeostasis"/>
    <property type="evidence" value="ECO:0007669"/>
    <property type="project" value="TreeGrafter"/>
</dbReference>
<evidence type="ECO:0000256" key="1">
    <source>
        <dbReference type="ARBA" id="ARBA00001201"/>
    </source>
</evidence>
<dbReference type="GO" id="GO:0005777">
    <property type="term" value="C:peroxisome"/>
    <property type="evidence" value="ECO:0007669"/>
    <property type="project" value="UniProtKB-SubCell"/>
</dbReference>
<feature type="domain" description="Acyl-CoA oxidase C-terminal" evidence="14">
    <location>
        <begin position="516"/>
        <end position="691"/>
    </location>
</feature>
<dbReference type="AlphaFoldDB" id="A0A197KD72"/>
<dbReference type="SUPFAM" id="SSF47203">
    <property type="entry name" value="Acyl-CoA dehydrogenase C-terminal domain-like"/>
    <property type="match status" value="2"/>
</dbReference>
<sequence length="698" mass="78646">MEPNSTTALARLAAVQNHLTIQPCFHRHAIHNDKPTGPADLARERANASFKVDDMTEVILRGKENVDALNLAFQMIQRDPDLRMRAGHHHDLTRAEDREQTMRQIARVIELRKQIKDPRLAQALFTAMAFYSESFSMRIYVHEMLFKQAVTLFGTPEQQDQWLDDINNWRVIGCFAMTELGTSSNLRGLETTSTYDRATNEWVIHSPTLTSTKWWIGMSGETATHTVAICQTIVDGENHGINWFIVPLRDGKTGKLKPGVTAGDIGHKAGRQGLDNGWIQFTSVRIPRQNMMMKWASMSPEGEFTPSPNPVLSYATLIPERFTLLGGSQVILSQTLTIAVRYGAVRRQGNHDEQILDYQTHYTSLMPGVAFIYALNIVDHELMTKWDEVAGYAQTDAGAFMREIPDQHGVSAGFKGAMSWYATEVLENCRRACGGHAYSSYNAIAGLIGDYGVMTTGGGDNVVLMQQSARYLITTLKWAQEGQEVLGSVSYLNDYKKVLSTPKSTIQDARDLLQHEFVIDVLTWACAKKATELGAILAEAGKSNFDEAWNTNQTELVRLADVHSWRYFLILYQQGINRHKHTPVYGMLRKMGQLMSTFVLQKHLDLFLEEGYFNGSHAKMVRQLFLDQCKDLRKDAIPLIDAWAIPDFILKAPIGKYDGNIYPAYFGTVTAAQQSFDAPAYWHKYAHPMLNEKKSCKC</sequence>
<keyword evidence="11" id="KW-0576">Peroxisome</keyword>
<evidence type="ECO:0000259" key="15">
    <source>
        <dbReference type="Pfam" id="PF02770"/>
    </source>
</evidence>
<gene>
    <name evidence="18" type="ORF">K457DRAFT_13677</name>
</gene>
<dbReference type="InterPro" id="IPR012258">
    <property type="entry name" value="Acyl-CoA_oxidase"/>
</dbReference>
<feature type="binding site" evidence="13">
    <location>
        <position position="217"/>
    </location>
    <ligand>
        <name>FAD</name>
        <dbReference type="ChEBI" id="CHEBI:57692"/>
    </ligand>
</feature>
<dbReference type="InterPro" id="IPR002655">
    <property type="entry name" value="Acyl-CoA_oxidase_C"/>
</dbReference>
<keyword evidence="10" id="KW-0443">Lipid metabolism</keyword>
<dbReference type="Pfam" id="PF14749">
    <property type="entry name" value="Acyl-CoA_ox_N"/>
    <property type="match status" value="1"/>
</dbReference>
<comment type="cofactor">
    <cofactor evidence="2">
        <name>FAD</name>
        <dbReference type="ChEBI" id="CHEBI:57692"/>
    </cofactor>
</comment>
<organism evidence="18 19">
    <name type="scientific">Linnemannia elongata AG-77</name>
    <dbReference type="NCBI Taxonomy" id="1314771"/>
    <lineage>
        <taxon>Eukaryota</taxon>
        <taxon>Fungi</taxon>
        <taxon>Fungi incertae sedis</taxon>
        <taxon>Mucoromycota</taxon>
        <taxon>Mortierellomycotina</taxon>
        <taxon>Mortierellomycetes</taxon>
        <taxon>Mortierellales</taxon>
        <taxon>Mortierellaceae</taxon>
        <taxon>Linnemannia</taxon>
    </lineage>
</organism>
<evidence type="ECO:0000259" key="16">
    <source>
        <dbReference type="Pfam" id="PF14749"/>
    </source>
</evidence>
<keyword evidence="9" id="KW-0560">Oxidoreductase</keyword>
<protein>
    <recommendedName>
        <fullName evidence="12">Acyl-coenzyme A oxidase</fullName>
    </recommendedName>
</protein>
<feature type="domain" description="Acyl-coenzyme A oxidase N-terminal" evidence="16">
    <location>
        <begin position="52"/>
        <end position="172"/>
    </location>
</feature>
<proteinExistence type="inferred from homology"/>
<evidence type="ECO:0000256" key="3">
    <source>
        <dbReference type="ARBA" id="ARBA00004275"/>
    </source>
</evidence>
<dbReference type="GO" id="GO:0003997">
    <property type="term" value="F:acyl-CoA oxidase activity"/>
    <property type="evidence" value="ECO:0007669"/>
    <property type="project" value="UniProtKB-EC"/>
</dbReference>
<evidence type="ECO:0000259" key="14">
    <source>
        <dbReference type="Pfam" id="PF01756"/>
    </source>
</evidence>
<keyword evidence="19" id="KW-1185">Reference proteome</keyword>
<keyword evidence="7 12" id="KW-0274">FAD</keyword>
<name>A0A197KD72_9FUNG</name>
<evidence type="ECO:0000256" key="12">
    <source>
        <dbReference type="PIRNR" id="PIRNR000168"/>
    </source>
</evidence>
<dbReference type="PANTHER" id="PTHR10909">
    <property type="entry name" value="ELECTRON TRANSPORT OXIDOREDUCTASE"/>
    <property type="match status" value="1"/>
</dbReference>
<dbReference type="InterPro" id="IPR006091">
    <property type="entry name" value="Acyl-CoA_Oxase/DH_mid-dom"/>
</dbReference>
<dbReference type="EMBL" id="KV442015">
    <property type="protein sequence ID" value="OAQ35113.1"/>
    <property type="molecule type" value="Genomic_DNA"/>
</dbReference>
<dbReference type="SUPFAM" id="SSF56645">
    <property type="entry name" value="Acyl-CoA dehydrogenase NM domain-like"/>
    <property type="match status" value="1"/>
</dbReference>
<dbReference type="PIRSF" id="PIRSF000168">
    <property type="entry name" value="Acyl-CoA_oxidase"/>
    <property type="match status" value="1"/>
</dbReference>
<evidence type="ECO:0000313" key="19">
    <source>
        <dbReference type="Proteomes" id="UP000078512"/>
    </source>
</evidence>
<keyword evidence="6 12" id="KW-0285">Flavoprotein</keyword>
<evidence type="ECO:0000256" key="9">
    <source>
        <dbReference type="ARBA" id="ARBA00023002"/>
    </source>
</evidence>